<dbReference type="InterPro" id="IPR029044">
    <property type="entry name" value="Nucleotide-diphossugar_trans"/>
</dbReference>
<evidence type="ECO:0000256" key="1">
    <source>
        <dbReference type="SAM" id="MobiDB-lite"/>
    </source>
</evidence>
<dbReference type="OrthoDB" id="185272at2157"/>
<feature type="region of interest" description="Disordered" evidence="1">
    <location>
        <begin position="465"/>
        <end position="491"/>
    </location>
</feature>
<evidence type="ECO:0000259" key="3">
    <source>
        <dbReference type="Pfam" id="PF13632"/>
    </source>
</evidence>
<reference evidence="4 5" key="1">
    <citation type="journal article" date="2014" name="PLoS Genet.">
        <title>Phylogenetically driven sequencing of extremely halophilic archaea reveals strategies for static and dynamic osmo-response.</title>
        <authorList>
            <person name="Becker E.A."/>
            <person name="Seitzer P.M."/>
            <person name="Tritt A."/>
            <person name="Larsen D."/>
            <person name="Krusor M."/>
            <person name="Yao A.I."/>
            <person name="Wu D."/>
            <person name="Madern D."/>
            <person name="Eisen J.A."/>
            <person name="Darling A.E."/>
            <person name="Facciotti M.T."/>
        </authorList>
    </citation>
    <scope>NUCLEOTIDE SEQUENCE [LARGE SCALE GENOMIC DNA]</scope>
    <source>
        <strain evidence="4 5">JCM 12255</strain>
    </source>
</reference>
<feature type="transmembrane region" description="Helical" evidence="2">
    <location>
        <begin position="434"/>
        <end position="461"/>
    </location>
</feature>
<dbReference type="Proteomes" id="UP000011602">
    <property type="component" value="Unassembled WGS sequence"/>
</dbReference>
<feature type="transmembrane region" description="Helical" evidence="2">
    <location>
        <begin position="393"/>
        <end position="413"/>
    </location>
</feature>
<evidence type="ECO:0000256" key="2">
    <source>
        <dbReference type="SAM" id="Phobius"/>
    </source>
</evidence>
<proteinExistence type="predicted"/>
<feature type="transmembrane region" description="Helical" evidence="2">
    <location>
        <begin position="6"/>
        <end position="29"/>
    </location>
</feature>
<keyword evidence="2" id="KW-0812">Transmembrane</keyword>
<feature type="region of interest" description="Disordered" evidence="1">
    <location>
        <begin position="152"/>
        <end position="175"/>
    </location>
</feature>
<evidence type="ECO:0000313" key="4">
    <source>
        <dbReference type="EMBL" id="ELY51184.1"/>
    </source>
</evidence>
<dbReference type="STRING" id="1227499.C493_17771"/>
<dbReference type="Pfam" id="PF13632">
    <property type="entry name" value="Glyco_trans_2_3"/>
    <property type="match status" value="1"/>
</dbReference>
<feature type="compositionally biased region" description="Basic and acidic residues" evidence="1">
    <location>
        <begin position="158"/>
        <end position="168"/>
    </location>
</feature>
<sequence length="491" mass="53042">MVLEVVLVAFVATQLCYFVANCGLLALFLRRPMNRVDERTLGTVLERAEKRRDGETRTEIERGPGPDCRLPADLRRRVHVFVPLVGEQWDALESTLASLAAQSYPASSLTVHVVYEPRDRTALELEGAIEPRRPPGLEIETVAVDGETNAVGAMAGDDSSRDERDGQDRGSWLAPTGVPPATAAMLAAAYEDDGRGVAGDDLVTVIDADTWLPVDALELAVAGLEEYDIVQAKRSVRNVDFGILPLLESTAAAVRSDLLPTSSSGPYAIQETGYVTEARVLEDVARWHRERDEGGALPLGLAASRRGYDLGVLDRFVLEGCPPGLEAWFERKRSSSRELYRRVAAHGWTAIDDVRCWSGRLLLQSIALVSVVGVPAAALVAWPTLTGSGAESWSVPLSLQLLVGFNVVLWGYYSVRAYRAAWRAYPFRNRLHRLAYSLLSNPFTQALYAMASAAPIALAAVDLATGGDSSPTEPTEPTASPESTDGSGGRG</sequence>
<keyword evidence="2" id="KW-0472">Membrane</keyword>
<dbReference type="eggNOG" id="arCOG01389">
    <property type="taxonomic scope" value="Archaea"/>
</dbReference>
<name>L9WNZ2_9EURY</name>
<feature type="domain" description="Glycosyltransferase 2-like" evidence="3">
    <location>
        <begin position="203"/>
        <end position="370"/>
    </location>
</feature>
<dbReference type="Gene3D" id="3.90.550.10">
    <property type="entry name" value="Spore Coat Polysaccharide Biosynthesis Protein SpsA, Chain A"/>
    <property type="match status" value="1"/>
</dbReference>
<dbReference type="InterPro" id="IPR001173">
    <property type="entry name" value="Glyco_trans_2-like"/>
</dbReference>
<feature type="compositionally biased region" description="Low complexity" evidence="1">
    <location>
        <begin position="465"/>
        <end position="484"/>
    </location>
</feature>
<organism evidence="4 5">
    <name type="scientific">Natronolimnohabitans innermongolicus JCM 12255</name>
    <dbReference type="NCBI Taxonomy" id="1227499"/>
    <lineage>
        <taxon>Archaea</taxon>
        <taxon>Methanobacteriati</taxon>
        <taxon>Methanobacteriota</taxon>
        <taxon>Stenosarchaea group</taxon>
        <taxon>Halobacteria</taxon>
        <taxon>Halobacteriales</taxon>
        <taxon>Natrialbaceae</taxon>
        <taxon>Natronolimnohabitans</taxon>
    </lineage>
</organism>
<dbReference type="AlphaFoldDB" id="L9WNZ2"/>
<dbReference type="EMBL" id="AOHZ01000082">
    <property type="protein sequence ID" value="ELY51184.1"/>
    <property type="molecule type" value="Genomic_DNA"/>
</dbReference>
<dbReference type="SUPFAM" id="SSF53448">
    <property type="entry name" value="Nucleotide-diphospho-sugar transferases"/>
    <property type="match status" value="1"/>
</dbReference>
<feature type="transmembrane region" description="Helical" evidence="2">
    <location>
        <begin position="361"/>
        <end position="381"/>
    </location>
</feature>
<keyword evidence="5" id="KW-1185">Reference proteome</keyword>
<protein>
    <recommendedName>
        <fullName evidence="3">Glycosyltransferase 2-like domain-containing protein</fullName>
    </recommendedName>
</protein>
<gene>
    <name evidence="4" type="ORF">C493_17771</name>
</gene>
<dbReference type="RefSeq" id="WP_007260814.1">
    <property type="nucleotide sequence ID" value="NZ_AOHZ01000082.1"/>
</dbReference>
<keyword evidence="2" id="KW-1133">Transmembrane helix</keyword>
<accession>L9WNZ2</accession>
<evidence type="ECO:0000313" key="5">
    <source>
        <dbReference type="Proteomes" id="UP000011602"/>
    </source>
</evidence>
<comment type="caution">
    <text evidence="4">The sequence shown here is derived from an EMBL/GenBank/DDBJ whole genome shotgun (WGS) entry which is preliminary data.</text>
</comment>